<dbReference type="Gene3D" id="3.40.630.30">
    <property type="match status" value="1"/>
</dbReference>
<dbReference type="EMBL" id="VUNQ01000008">
    <property type="protein sequence ID" value="MSU00893.1"/>
    <property type="molecule type" value="Genomic_DNA"/>
</dbReference>
<proteinExistence type="predicted"/>
<dbReference type="InterPro" id="IPR050680">
    <property type="entry name" value="YpeA/RimI_acetyltransf"/>
</dbReference>
<dbReference type="InterPro" id="IPR000182">
    <property type="entry name" value="GNAT_dom"/>
</dbReference>
<feature type="domain" description="N-acetyltransferase" evidence="3">
    <location>
        <begin position="11"/>
        <end position="175"/>
    </location>
</feature>
<reference evidence="4 5" key="1">
    <citation type="submission" date="2019-09" db="EMBL/GenBank/DDBJ databases">
        <title>In-depth cultivation of the pig gut microbiome towards novel bacterial diversity and tailored functional studies.</title>
        <authorList>
            <person name="Wylensek D."/>
            <person name="Hitch T.C.A."/>
            <person name="Clavel T."/>
        </authorList>
    </citation>
    <scope>NUCLEOTIDE SEQUENCE [LARGE SCALE GENOMIC DNA]</scope>
    <source>
        <strain evidence="4 5">WCA3-693-APC-4?</strain>
    </source>
</reference>
<evidence type="ECO:0000313" key="5">
    <source>
        <dbReference type="Proteomes" id="UP000469523"/>
    </source>
</evidence>
<keyword evidence="5" id="KW-1185">Reference proteome</keyword>
<evidence type="ECO:0000313" key="4">
    <source>
        <dbReference type="EMBL" id="MSU00893.1"/>
    </source>
</evidence>
<comment type="caution">
    <text evidence="4">The sequence shown here is derived from an EMBL/GenBank/DDBJ whole genome shotgun (WGS) entry which is preliminary data.</text>
</comment>
<gene>
    <name evidence="4" type="ORF">FYJ83_05355</name>
</gene>
<dbReference type="InterPro" id="IPR016181">
    <property type="entry name" value="Acyl_CoA_acyltransferase"/>
</dbReference>
<dbReference type="GO" id="GO:0016747">
    <property type="term" value="F:acyltransferase activity, transferring groups other than amino-acyl groups"/>
    <property type="evidence" value="ECO:0007669"/>
    <property type="project" value="InterPro"/>
</dbReference>
<dbReference type="PROSITE" id="PS51186">
    <property type="entry name" value="GNAT"/>
    <property type="match status" value="1"/>
</dbReference>
<dbReference type="PANTHER" id="PTHR43420">
    <property type="entry name" value="ACETYLTRANSFERASE"/>
    <property type="match status" value="1"/>
</dbReference>
<sequence length="175" mass="20449">MILSEVILLKYEIRRAVIDDAESLANIIVESWKSAYSSFIPADEMVKFLDKQRRQQQFEKLIQDRQIILIGICQGTPCGLIFANKDNDEQLEECGSIYSIYLLEEYWGKGLAVKLMDKAISILKDEDCRRVSLWVYEDNVRAIGFYERYGFIFDGTKKHSQFSNKPIELRYILDI</sequence>
<dbReference type="Pfam" id="PF00583">
    <property type="entry name" value="Acetyltransf_1"/>
    <property type="match status" value="1"/>
</dbReference>
<evidence type="ECO:0000256" key="2">
    <source>
        <dbReference type="ARBA" id="ARBA00023315"/>
    </source>
</evidence>
<keyword evidence="1 4" id="KW-0808">Transferase</keyword>
<protein>
    <submittedName>
        <fullName evidence="4">GNAT family N-acetyltransferase</fullName>
    </submittedName>
</protein>
<evidence type="ECO:0000259" key="3">
    <source>
        <dbReference type="PROSITE" id="PS51186"/>
    </source>
</evidence>
<keyword evidence="2" id="KW-0012">Acyltransferase</keyword>
<accession>A0A6N7XTZ5</accession>
<dbReference type="SUPFAM" id="SSF55729">
    <property type="entry name" value="Acyl-CoA N-acyltransferases (Nat)"/>
    <property type="match status" value="1"/>
</dbReference>
<dbReference type="AlphaFoldDB" id="A0A6N7XTZ5"/>
<organism evidence="4 5">
    <name type="scientific">Tissierella pigra</name>
    <dbReference type="NCBI Taxonomy" id="2607614"/>
    <lineage>
        <taxon>Bacteria</taxon>
        <taxon>Bacillati</taxon>
        <taxon>Bacillota</taxon>
        <taxon>Tissierellia</taxon>
        <taxon>Tissierellales</taxon>
        <taxon>Tissierellaceae</taxon>
        <taxon>Tissierella</taxon>
    </lineage>
</organism>
<name>A0A6N7XTZ5_9FIRM</name>
<dbReference type="CDD" id="cd04301">
    <property type="entry name" value="NAT_SF"/>
    <property type="match status" value="1"/>
</dbReference>
<dbReference type="Proteomes" id="UP000469523">
    <property type="component" value="Unassembled WGS sequence"/>
</dbReference>
<evidence type="ECO:0000256" key="1">
    <source>
        <dbReference type="ARBA" id="ARBA00022679"/>
    </source>
</evidence>